<dbReference type="EMBL" id="JANPWB010000009">
    <property type="protein sequence ID" value="KAJ1150436.1"/>
    <property type="molecule type" value="Genomic_DNA"/>
</dbReference>
<evidence type="ECO:0000256" key="1">
    <source>
        <dbReference type="SAM" id="MobiDB-lite"/>
    </source>
</evidence>
<evidence type="ECO:0000313" key="3">
    <source>
        <dbReference type="Proteomes" id="UP001066276"/>
    </source>
</evidence>
<feature type="compositionally biased region" description="Basic and acidic residues" evidence="1">
    <location>
        <begin position="1"/>
        <end position="12"/>
    </location>
</feature>
<reference evidence="2" key="1">
    <citation type="journal article" date="2022" name="bioRxiv">
        <title>Sequencing and chromosome-scale assembly of the giantPleurodeles waltlgenome.</title>
        <authorList>
            <person name="Brown T."/>
            <person name="Elewa A."/>
            <person name="Iarovenko S."/>
            <person name="Subramanian E."/>
            <person name="Araus A.J."/>
            <person name="Petzold A."/>
            <person name="Susuki M."/>
            <person name="Suzuki K.-i.T."/>
            <person name="Hayashi T."/>
            <person name="Toyoda A."/>
            <person name="Oliveira C."/>
            <person name="Osipova E."/>
            <person name="Leigh N.D."/>
            <person name="Simon A."/>
            <person name="Yun M.H."/>
        </authorList>
    </citation>
    <scope>NUCLEOTIDE SEQUENCE</scope>
    <source>
        <strain evidence="2">20211129_DDA</strain>
        <tissue evidence="2">Liver</tissue>
    </source>
</reference>
<dbReference type="Proteomes" id="UP001066276">
    <property type="component" value="Chromosome 5"/>
</dbReference>
<protein>
    <submittedName>
        <fullName evidence="2">Uncharacterized protein</fullName>
    </submittedName>
</protein>
<accession>A0AAV7RDA7</accession>
<keyword evidence="3" id="KW-1185">Reference proteome</keyword>
<name>A0AAV7RDA7_PLEWA</name>
<organism evidence="2 3">
    <name type="scientific">Pleurodeles waltl</name>
    <name type="common">Iberian ribbed newt</name>
    <dbReference type="NCBI Taxonomy" id="8319"/>
    <lineage>
        <taxon>Eukaryota</taxon>
        <taxon>Metazoa</taxon>
        <taxon>Chordata</taxon>
        <taxon>Craniata</taxon>
        <taxon>Vertebrata</taxon>
        <taxon>Euteleostomi</taxon>
        <taxon>Amphibia</taxon>
        <taxon>Batrachia</taxon>
        <taxon>Caudata</taxon>
        <taxon>Salamandroidea</taxon>
        <taxon>Salamandridae</taxon>
        <taxon>Pleurodelinae</taxon>
        <taxon>Pleurodeles</taxon>
    </lineage>
</organism>
<evidence type="ECO:0000313" key="2">
    <source>
        <dbReference type="EMBL" id="KAJ1150436.1"/>
    </source>
</evidence>
<proteinExistence type="predicted"/>
<comment type="caution">
    <text evidence="2">The sequence shown here is derived from an EMBL/GenBank/DDBJ whole genome shotgun (WGS) entry which is preliminary data.</text>
</comment>
<sequence length="93" mass="10554">MGPKELEGRRDGEEDVGPETVERERNNQEDMAQGPEGRKRHERDPTAETTVSEPDTEEGERRKAKKVEEEGNIGLQTQPRSPRSMARQVTVLN</sequence>
<gene>
    <name evidence="2" type="ORF">NDU88_003227</name>
</gene>
<feature type="compositionally biased region" description="Basic and acidic residues" evidence="1">
    <location>
        <begin position="36"/>
        <end position="46"/>
    </location>
</feature>
<dbReference type="AlphaFoldDB" id="A0AAV7RDA7"/>
<feature type="region of interest" description="Disordered" evidence="1">
    <location>
        <begin position="1"/>
        <end position="93"/>
    </location>
</feature>